<dbReference type="InterPro" id="IPR045713">
    <property type="entry name" value="DUF6069"/>
</dbReference>
<gene>
    <name evidence="2" type="ORF">JKJ07_14660</name>
</gene>
<reference evidence="2 3" key="1">
    <citation type="submission" date="2021-01" db="EMBL/GenBank/DDBJ databases">
        <title>Actinoplanes sp. nov. LDG1-01 isolated from lichen.</title>
        <authorList>
            <person name="Saeng-In P."/>
            <person name="Phongsopitanun W."/>
            <person name="Kanchanasin P."/>
            <person name="Yuki M."/>
            <person name="Kudo T."/>
            <person name="Ohkuma M."/>
            <person name="Tanasupawat S."/>
        </authorList>
    </citation>
    <scope>NUCLEOTIDE SEQUENCE [LARGE SCALE GENOMIC DNA]</scope>
    <source>
        <strain evidence="2 3">LDG1-01</strain>
    </source>
</reference>
<sequence>MAVQTKTQSTGRFGRTGRRMLVVGAAVLASVVAWVVGEPLLGHDLVVQSPGQPVMDLGVGQIVFMAAVFSLVGWAALAILERFTARAVLIWTIAAFVVLAVSFVPFVSVEASSGSKIVLAVTHVALAAVLIPGLRLTSARY</sequence>
<name>A0ABS1VLM9_9ACTN</name>
<dbReference type="Pfam" id="PF19545">
    <property type="entry name" value="DUF6069"/>
    <property type="match status" value="1"/>
</dbReference>
<dbReference type="Proteomes" id="UP000598996">
    <property type="component" value="Unassembled WGS sequence"/>
</dbReference>
<feature type="transmembrane region" description="Helical" evidence="1">
    <location>
        <begin position="57"/>
        <end position="80"/>
    </location>
</feature>
<evidence type="ECO:0000313" key="2">
    <source>
        <dbReference type="EMBL" id="MBL7255544.1"/>
    </source>
</evidence>
<keyword evidence="1" id="KW-1133">Transmembrane helix</keyword>
<evidence type="ECO:0000313" key="3">
    <source>
        <dbReference type="Proteomes" id="UP000598996"/>
    </source>
</evidence>
<protein>
    <submittedName>
        <fullName evidence="2">Uncharacterized protein</fullName>
    </submittedName>
</protein>
<dbReference type="EMBL" id="JAENHO010000004">
    <property type="protein sequence ID" value="MBL7255544.1"/>
    <property type="molecule type" value="Genomic_DNA"/>
</dbReference>
<dbReference type="RefSeq" id="WP_202992052.1">
    <property type="nucleotide sequence ID" value="NZ_JAENHO010000004.1"/>
</dbReference>
<accession>A0ABS1VLM9</accession>
<feature type="transmembrane region" description="Helical" evidence="1">
    <location>
        <begin position="20"/>
        <end position="37"/>
    </location>
</feature>
<proteinExistence type="predicted"/>
<organism evidence="2 3">
    <name type="scientific">Paractinoplanes lichenicola</name>
    <dbReference type="NCBI Taxonomy" id="2802976"/>
    <lineage>
        <taxon>Bacteria</taxon>
        <taxon>Bacillati</taxon>
        <taxon>Actinomycetota</taxon>
        <taxon>Actinomycetes</taxon>
        <taxon>Micromonosporales</taxon>
        <taxon>Micromonosporaceae</taxon>
        <taxon>Paractinoplanes</taxon>
    </lineage>
</organism>
<feature type="transmembrane region" description="Helical" evidence="1">
    <location>
        <begin position="117"/>
        <end position="136"/>
    </location>
</feature>
<keyword evidence="1" id="KW-0472">Membrane</keyword>
<evidence type="ECO:0000256" key="1">
    <source>
        <dbReference type="SAM" id="Phobius"/>
    </source>
</evidence>
<feature type="transmembrane region" description="Helical" evidence="1">
    <location>
        <begin position="87"/>
        <end position="105"/>
    </location>
</feature>
<comment type="caution">
    <text evidence="2">The sequence shown here is derived from an EMBL/GenBank/DDBJ whole genome shotgun (WGS) entry which is preliminary data.</text>
</comment>
<keyword evidence="1" id="KW-0812">Transmembrane</keyword>
<keyword evidence="3" id="KW-1185">Reference proteome</keyword>